<organism evidence="3 4">
    <name type="scientific">Podospora didyma</name>
    <dbReference type="NCBI Taxonomy" id="330526"/>
    <lineage>
        <taxon>Eukaryota</taxon>
        <taxon>Fungi</taxon>
        <taxon>Dikarya</taxon>
        <taxon>Ascomycota</taxon>
        <taxon>Pezizomycotina</taxon>
        <taxon>Sordariomycetes</taxon>
        <taxon>Sordariomycetidae</taxon>
        <taxon>Sordariales</taxon>
        <taxon>Podosporaceae</taxon>
        <taxon>Podospora</taxon>
    </lineage>
</organism>
<gene>
    <name evidence="3" type="ORF">B0H63DRAFT_550551</name>
</gene>
<feature type="compositionally biased region" description="Gly residues" evidence="1">
    <location>
        <begin position="117"/>
        <end position="127"/>
    </location>
</feature>
<keyword evidence="4" id="KW-1185">Reference proteome</keyword>
<proteinExistence type="predicted"/>
<evidence type="ECO:0000256" key="2">
    <source>
        <dbReference type="SAM" id="SignalP"/>
    </source>
</evidence>
<feature type="signal peptide" evidence="2">
    <location>
        <begin position="1"/>
        <end position="21"/>
    </location>
</feature>
<feature type="region of interest" description="Disordered" evidence="1">
    <location>
        <begin position="117"/>
        <end position="161"/>
    </location>
</feature>
<evidence type="ECO:0000256" key="1">
    <source>
        <dbReference type="SAM" id="MobiDB-lite"/>
    </source>
</evidence>
<evidence type="ECO:0000313" key="3">
    <source>
        <dbReference type="EMBL" id="KAK3372116.1"/>
    </source>
</evidence>
<dbReference type="Proteomes" id="UP001285441">
    <property type="component" value="Unassembled WGS sequence"/>
</dbReference>
<evidence type="ECO:0000313" key="4">
    <source>
        <dbReference type="Proteomes" id="UP001285441"/>
    </source>
</evidence>
<reference evidence="3" key="1">
    <citation type="journal article" date="2023" name="Mol. Phylogenet. Evol.">
        <title>Genome-scale phylogeny and comparative genomics of the fungal order Sordariales.</title>
        <authorList>
            <person name="Hensen N."/>
            <person name="Bonometti L."/>
            <person name="Westerberg I."/>
            <person name="Brannstrom I.O."/>
            <person name="Guillou S."/>
            <person name="Cros-Aarteil S."/>
            <person name="Calhoun S."/>
            <person name="Haridas S."/>
            <person name="Kuo A."/>
            <person name="Mondo S."/>
            <person name="Pangilinan J."/>
            <person name="Riley R."/>
            <person name="LaButti K."/>
            <person name="Andreopoulos B."/>
            <person name="Lipzen A."/>
            <person name="Chen C."/>
            <person name="Yan M."/>
            <person name="Daum C."/>
            <person name="Ng V."/>
            <person name="Clum A."/>
            <person name="Steindorff A."/>
            <person name="Ohm R.A."/>
            <person name="Martin F."/>
            <person name="Silar P."/>
            <person name="Natvig D.O."/>
            <person name="Lalanne C."/>
            <person name="Gautier V."/>
            <person name="Ament-Velasquez S.L."/>
            <person name="Kruys A."/>
            <person name="Hutchinson M.I."/>
            <person name="Powell A.J."/>
            <person name="Barry K."/>
            <person name="Miller A.N."/>
            <person name="Grigoriev I.V."/>
            <person name="Debuchy R."/>
            <person name="Gladieux P."/>
            <person name="Hiltunen Thoren M."/>
            <person name="Johannesson H."/>
        </authorList>
    </citation>
    <scope>NUCLEOTIDE SEQUENCE</scope>
    <source>
        <strain evidence="3">CBS 232.78</strain>
    </source>
</reference>
<sequence>MYPRSPLFVTAVLALSSVVSAAIGTICRNQDPYISCTVAIVQAVTPPCEANPDKAAATSCLCSTLSLHKSCYERLCTTSDTFIDIFNTMFNSKTCPNAPPLKTPVYTTAVPTNAAGGGGGGGGGGGNPATTTPPATGAGQGSTGAAGAASTTTSKGGAAPQGSGGDMMLLSVAGVVGGAALFGALL</sequence>
<feature type="chain" id="PRO_5041926220" description="Extracellular membrane protein CFEM domain-containing protein" evidence="2">
    <location>
        <begin position="22"/>
        <end position="186"/>
    </location>
</feature>
<feature type="compositionally biased region" description="Low complexity" evidence="1">
    <location>
        <begin position="145"/>
        <end position="160"/>
    </location>
</feature>
<feature type="compositionally biased region" description="Low complexity" evidence="1">
    <location>
        <begin position="128"/>
        <end position="137"/>
    </location>
</feature>
<keyword evidence="2" id="KW-0732">Signal</keyword>
<name>A0AAE0N650_9PEZI</name>
<accession>A0AAE0N650</accession>
<evidence type="ECO:0008006" key="5">
    <source>
        <dbReference type="Google" id="ProtNLM"/>
    </source>
</evidence>
<protein>
    <recommendedName>
        <fullName evidence="5">Extracellular membrane protein CFEM domain-containing protein</fullName>
    </recommendedName>
</protein>
<comment type="caution">
    <text evidence="3">The sequence shown here is derived from an EMBL/GenBank/DDBJ whole genome shotgun (WGS) entry which is preliminary data.</text>
</comment>
<dbReference type="AlphaFoldDB" id="A0AAE0N650"/>
<dbReference type="EMBL" id="JAULSW010000008">
    <property type="protein sequence ID" value="KAK3372116.1"/>
    <property type="molecule type" value="Genomic_DNA"/>
</dbReference>
<reference evidence="3" key="2">
    <citation type="submission" date="2023-06" db="EMBL/GenBank/DDBJ databases">
        <authorList>
            <consortium name="Lawrence Berkeley National Laboratory"/>
            <person name="Haridas S."/>
            <person name="Hensen N."/>
            <person name="Bonometti L."/>
            <person name="Westerberg I."/>
            <person name="Brannstrom I.O."/>
            <person name="Guillou S."/>
            <person name="Cros-Aarteil S."/>
            <person name="Calhoun S."/>
            <person name="Kuo A."/>
            <person name="Mondo S."/>
            <person name="Pangilinan J."/>
            <person name="Riley R."/>
            <person name="LaButti K."/>
            <person name="Andreopoulos B."/>
            <person name="Lipzen A."/>
            <person name="Chen C."/>
            <person name="Yanf M."/>
            <person name="Daum C."/>
            <person name="Ng V."/>
            <person name="Clum A."/>
            <person name="Steindorff A."/>
            <person name="Ohm R."/>
            <person name="Martin F."/>
            <person name="Silar P."/>
            <person name="Natvig D."/>
            <person name="Lalanne C."/>
            <person name="Gautier V."/>
            <person name="Ament-velasquez S.L."/>
            <person name="Kruys A."/>
            <person name="Hutchinson M.I."/>
            <person name="Powell A.J."/>
            <person name="Barry K."/>
            <person name="Miller A.N."/>
            <person name="Grigoriev I.V."/>
            <person name="Debuchy R."/>
            <person name="Gladieux P."/>
            <person name="Thoren M.H."/>
            <person name="Johannesson H."/>
        </authorList>
    </citation>
    <scope>NUCLEOTIDE SEQUENCE</scope>
    <source>
        <strain evidence="3">CBS 232.78</strain>
    </source>
</reference>